<evidence type="ECO:0008006" key="4">
    <source>
        <dbReference type="Google" id="ProtNLM"/>
    </source>
</evidence>
<organism evidence="2 3">
    <name type="scientific">Paramecium octaurelia</name>
    <dbReference type="NCBI Taxonomy" id="43137"/>
    <lineage>
        <taxon>Eukaryota</taxon>
        <taxon>Sar</taxon>
        <taxon>Alveolata</taxon>
        <taxon>Ciliophora</taxon>
        <taxon>Intramacronucleata</taxon>
        <taxon>Oligohymenophorea</taxon>
        <taxon>Peniculida</taxon>
        <taxon>Parameciidae</taxon>
        <taxon>Paramecium</taxon>
    </lineage>
</organism>
<dbReference type="Proteomes" id="UP000683925">
    <property type="component" value="Unassembled WGS sequence"/>
</dbReference>
<dbReference type="EMBL" id="CAJJDP010000039">
    <property type="protein sequence ID" value="CAD8161209.1"/>
    <property type="molecule type" value="Genomic_DNA"/>
</dbReference>
<evidence type="ECO:0000313" key="3">
    <source>
        <dbReference type="Proteomes" id="UP000683925"/>
    </source>
</evidence>
<dbReference type="PANTHER" id="PTHR40524">
    <property type="entry name" value="PEPTIDASE_C39_2 DOMAIN-CONTAINING PROTEIN"/>
    <property type="match status" value="1"/>
</dbReference>
<accession>A0A8S1UBU7</accession>
<evidence type="ECO:0000256" key="1">
    <source>
        <dbReference type="SAM" id="SignalP"/>
    </source>
</evidence>
<keyword evidence="1" id="KW-0732">Signal</keyword>
<name>A0A8S1UBU7_PAROT</name>
<dbReference type="AlphaFoldDB" id="A0A8S1UBU7"/>
<dbReference type="OMA" id="YKQGSEI"/>
<keyword evidence="3" id="KW-1185">Reference proteome</keyword>
<proteinExistence type="predicted"/>
<evidence type="ECO:0000313" key="2">
    <source>
        <dbReference type="EMBL" id="CAD8161209.1"/>
    </source>
</evidence>
<dbReference type="PANTHER" id="PTHR40524:SF1">
    <property type="entry name" value="PEPTIDASE C39-LIKE DOMAIN-CONTAINING PROTEIN"/>
    <property type="match status" value="1"/>
</dbReference>
<reference evidence="2" key="1">
    <citation type="submission" date="2021-01" db="EMBL/GenBank/DDBJ databases">
        <authorList>
            <consortium name="Genoscope - CEA"/>
            <person name="William W."/>
        </authorList>
    </citation>
    <scope>NUCLEOTIDE SEQUENCE</scope>
</reference>
<feature type="signal peptide" evidence="1">
    <location>
        <begin position="1"/>
        <end position="20"/>
    </location>
</feature>
<dbReference type="OrthoDB" id="285088at2759"/>
<sequence length="178" mass="19924">MGSFKNTMIVFFLLMTCGLGQQIRAITAYQNCDQKWHSEQINGDSQKTICQNGSLVSCIAMILQTSGKIINNRAVNPAILNKYLTNNNGYKQGSEINFSVLDKVGLHIVKTVSDLRTAIEYYNNKYYIVLNINYGKNYGVLIGYNEKDAIYIINNPINPSDNKVAAKDITVALIFKPL</sequence>
<feature type="chain" id="PRO_5035831738" description="Peptidase C39-like domain-containing protein" evidence="1">
    <location>
        <begin position="21"/>
        <end position="178"/>
    </location>
</feature>
<protein>
    <recommendedName>
        <fullName evidence="4">Peptidase C39-like domain-containing protein</fullName>
    </recommendedName>
</protein>
<comment type="caution">
    <text evidence="2">The sequence shown here is derived from an EMBL/GenBank/DDBJ whole genome shotgun (WGS) entry which is preliminary data.</text>
</comment>
<gene>
    <name evidence="2" type="ORF">POCTA_138.1.T0390270</name>
</gene>